<accession>A0ABU6JCG1</accession>
<dbReference type="RefSeq" id="WP_326508050.1">
    <property type="nucleotide sequence ID" value="NZ_JAWIIV010000018.1"/>
</dbReference>
<dbReference type="Gene3D" id="3.40.50.720">
    <property type="entry name" value="NAD(P)-binding Rossmann-like Domain"/>
    <property type="match status" value="1"/>
</dbReference>
<protein>
    <submittedName>
        <fullName evidence="2">Polysaccharide biosynthesis protein</fullName>
    </submittedName>
</protein>
<evidence type="ECO:0000259" key="1">
    <source>
        <dbReference type="Pfam" id="PF02719"/>
    </source>
</evidence>
<reference evidence="2 3" key="1">
    <citation type="submission" date="2023-10" db="EMBL/GenBank/DDBJ databases">
        <title>Noviherbaspirillum sp. CPCC 100848 genome assembly.</title>
        <authorList>
            <person name="Li X.Y."/>
            <person name="Fang X.M."/>
        </authorList>
    </citation>
    <scope>NUCLEOTIDE SEQUENCE [LARGE SCALE GENOMIC DNA]</scope>
    <source>
        <strain evidence="2 3">CPCC 100848</strain>
    </source>
</reference>
<proteinExistence type="predicted"/>
<sequence length="36" mass="4077">MFDEKSILITGGTGSFGKKFVKTILERYKLQQVTIV</sequence>
<dbReference type="SUPFAM" id="SSF51735">
    <property type="entry name" value="NAD(P)-binding Rossmann-fold domains"/>
    <property type="match status" value="1"/>
</dbReference>
<feature type="domain" description="Polysaccharide biosynthesis protein CapD-like" evidence="1">
    <location>
        <begin position="7"/>
        <end position="35"/>
    </location>
</feature>
<dbReference type="EMBL" id="JAWIIV010000018">
    <property type="protein sequence ID" value="MEC4721344.1"/>
    <property type="molecule type" value="Genomic_DNA"/>
</dbReference>
<evidence type="ECO:0000313" key="3">
    <source>
        <dbReference type="Proteomes" id="UP001352263"/>
    </source>
</evidence>
<comment type="caution">
    <text evidence="2">The sequence shown here is derived from an EMBL/GenBank/DDBJ whole genome shotgun (WGS) entry which is preliminary data.</text>
</comment>
<name>A0ABU6JCG1_9BURK</name>
<organism evidence="2 3">
    <name type="scientific">Noviherbaspirillum album</name>
    <dbReference type="NCBI Taxonomy" id="3080276"/>
    <lineage>
        <taxon>Bacteria</taxon>
        <taxon>Pseudomonadati</taxon>
        <taxon>Pseudomonadota</taxon>
        <taxon>Betaproteobacteria</taxon>
        <taxon>Burkholderiales</taxon>
        <taxon>Oxalobacteraceae</taxon>
        <taxon>Noviherbaspirillum</taxon>
    </lineage>
</organism>
<gene>
    <name evidence="2" type="ORF">RY831_19445</name>
</gene>
<evidence type="ECO:0000313" key="2">
    <source>
        <dbReference type="EMBL" id="MEC4721344.1"/>
    </source>
</evidence>
<dbReference type="Pfam" id="PF02719">
    <property type="entry name" value="Polysacc_synt_2"/>
    <property type="match status" value="1"/>
</dbReference>
<keyword evidence="3" id="KW-1185">Reference proteome</keyword>
<dbReference type="InterPro" id="IPR036291">
    <property type="entry name" value="NAD(P)-bd_dom_sf"/>
</dbReference>
<dbReference type="Proteomes" id="UP001352263">
    <property type="component" value="Unassembled WGS sequence"/>
</dbReference>
<dbReference type="InterPro" id="IPR003869">
    <property type="entry name" value="Polysac_CapD-like"/>
</dbReference>